<feature type="compositionally biased region" description="Basic and acidic residues" evidence="1">
    <location>
        <begin position="33"/>
        <end position="42"/>
    </location>
</feature>
<protein>
    <submittedName>
        <fullName evidence="2">Uncharacterized protein</fullName>
    </submittedName>
</protein>
<dbReference type="Proteomes" id="UP000018721">
    <property type="component" value="Unassembled WGS sequence"/>
</dbReference>
<dbReference type="HOGENOM" id="CLU_3000627_0_0_1"/>
<dbReference type="AlphaFoldDB" id="V9DTH9"/>
<accession>V9DTH9</accession>
<organism evidence="2 3">
    <name type="scientific">Phytophthora nicotianae P1569</name>
    <dbReference type="NCBI Taxonomy" id="1317065"/>
    <lineage>
        <taxon>Eukaryota</taxon>
        <taxon>Sar</taxon>
        <taxon>Stramenopiles</taxon>
        <taxon>Oomycota</taxon>
        <taxon>Peronosporomycetes</taxon>
        <taxon>Peronosporales</taxon>
        <taxon>Peronosporaceae</taxon>
        <taxon>Phytophthora</taxon>
    </lineage>
</organism>
<reference evidence="2 3" key="1">
    <citation type="submission" date="2013-11" db="EMBL/GenBank/DDBJ databases">
        <title>The Genome Sequence of Phytophthora parasitica P1569.</title>
        <authorList>
            <consortium name="The Broad Institute Genomics Platform"/>
            <person name="Russ C."/>
            <person name="Tyler B."/>
            <person name="Panabieres F."/>
            <person name="Shan W."/>
            <person name="Tripathy S."/>
            <person name="Grunwald N."/>
            <person name="Machado M."/>
            <person name="Johnson C.S."/>
            <person name="Arredondo F."/>
            <person name="Hong C."/>
            <person name="Coffey M."/>
            <person name="Young S.K."/>
            <person name="Zeng Q."/>
            <person name="Gargeya S."/>
            <person name="Fitzgerald M."/>
            <person name="Abouelleil A."/>
            <person name="Alvarado L."/>
            <person name="Chapman S.B."/>
            <person name="Gainer-Dewar J."/>
            <person name="Goldberg J."/>
            <person name="Griggs A."/>
            <person name="Gujja S."/>
            <person name="Hansen M."/>
            <person name="Howarth C."/>
            <person name="Imamovic A."/>
            <person name="Ireland A."/>
            <person name="Larimer J."/>
            <person name="McCowan C."/>
            <person name="Murphy C."/>
            <person name="Pearson M."/>
            <person name="Poon T.W."/>
            <person name="Priest M."/>
            <person name="Roberts A."/>
            <person name="Saif S."/>
            <person name="Shea T."/>
            <person name="Sykes S."/>
            <person name="Wortman J."/>
            <person name="Nusbaum C."/>
            <person name="Birren B."/>
        </authorList>
    </citation>
    <scope>NUCLEOTIDE SEQUENCE [LARGE SCALE GENOMIC DNA]</scope>
    <source>
        <strain evidence="2 3">P1569</strain>
    </source>
</reference>
<proteinExistence type="predicted"/>
<dbReference type="EMBL" id="ANIZ01004695">
    <property type="protein sequence ID" value="ETI29931.1"/>
    <property type="molecule type" value="Genomic_DNA"/>
</dbReference>
<name>V9DTH9_PHYNI</name>
<keyword evidence="3" id="KW-1185">Reference proteome</keyword>
<gene>
    <name evidence="2" type="ORF">F443_22952</name>
</gene>
<feature type="region of interest" description="Disordered" evidence="1">
    <location>
        <begin position="1"/>
        <end position="57"/>
    </location>
</feature>
<comment type="caution">
    <text evidence="2">The sequence shown here is derived from an EMBL/GenBank/DDBJ whole genome shotgun (WGS) entry which is preliminary data.</text>
</comment>
<sequence length="57" mass="6194">MGSGQTTREHHCSVQTRQAAESRSTTRTTSRNCGERLQEPDLRAPFAHPSLGGLPST</sequence>
<feature type="compositionally biased region" description="Low complexity" evidence="1">
    <location>
        <begin position="22"/>
        <end position="31"/>
    </location>
</feature>
<evidence type="ECO:0000256" key="1">
    <source>
        <dbReference type="SAM" id="MobiDB-lite"/>
    </source>
</evidence>
<evidence type="ECO:0000313" key="3">
    <source>
        <dbReference type="Proteomes" id="UP000018721"/>
    </source>
</evidence>
<evidence type="ECO:0000313" key="2">
    <source>
        <dbReference type="EMBL" id="ETI29931.1"/>
    </source>
</evidence>